<accession>A0A2P4YCA7</accession>
<dbReference type="PANTHER" id="PTHR46599">
    <property type="entry name" value="PIGGYBAC TRANSPOSABLE ELEMENT-DERIVED PROTEIN 4"/>
    <property type="match status" value="1"/>
</dbReference>
<keyword evidence="3" id="KW-1185">Reference proteome</keyword>
<gene>
    <name evidence="2" type="ORF">PHPALM_7442</name>
</gene>
<reference evidence="2 3" key="1">
    <citation type="journal article" date="2017" name="Genome Biol. Evol.">
        <title>Phytophthora megakarya and P. palmivora, closely related causal agents of cacao black pod rot, underwent increases in genome sizes and gene numbers by different mechanisms.</title>
        <authorList>
            <person name="Ali S.S."/>
            <person name="Shao J."/>
            <person name="Lary D.J."/>
            <person name="Kronmiller B."/>
            <person name="Shen D."/>
            <person name="Strem M.D."/>
            <person name="Amoako-Attah I."/>
            <person name="Akrofi A.Y."/>
            <person name="Begoude B.A."/>
            <person name="Ten Hoopen G.M."/>
            <person name="Coulibaly K."/>
            <person name="Kebe B.I."/>
            <person name="Melnick R.L."/>
            <person name="Guiltinan M.J."/>
            <person name="Tyler B.M."/>
            <person name="Meinhardt L.W."/>
            <person name="Bailey B.A."/>
        </authorList>
    </citation>
    <scope>NUCLEOTIDE SEQUENCE [LARGE SCALE GENOMIC DNA]</scope>
    <source>
        <strain evidence="3">sbr112.9</strain>
    </source>
</reference>
<evidence type="ECO:0008006" key="4">
    <source>
        <dbReference type="Google" id="ProtNLM"/>
    </source>
</evidence>
<dbReference type="EMBL" id="NCKW01003817">
    <property type="protein sequence ID" value="POM75457.1"/>
    <property type="molecule type" value="Genomic_DNA"/>
</dbReference>
<proteinExistence type="predicted"/>
<dbReference type="PANTHER" id="PTHR46599:SF3">
    <property type="entry name" value="PIGGYBAC TRANSPOSABLE ELEMENT-DERIVED PROTEIN 4"/>
    <property type="match status" value="1"/>
</dbReference>
<organism evidence="2 3">
    <name type="scientific">Phytophthora palmivora</name>
    <dbReference type="NCBI Taxonomy" id="4796"/>
    <lineage>
        <taxon>Eukaryota</taxon>
        <taxon>Sar</taxon>
        <taxon>Stramenopiles</taxon>
        <taxon>Oomycota</taxon>
        <taxon>Peronosporomycetes</taxon>
        <taxon>Peronosporales</taxon>
        <taxon>Peronosporaceae</taxon>
        <taxon>Phytophthora</taxon>
    </lineage>
</organism>
<dbReference type="AlphaFoldDB" id="A0A2P4YCA7"/>
<keyword evidence="1" id="KW-1133">Transmembrane helix</keyword>
<keyword evidence="1" id="KW-0812">Transmembrane</keyword>
<feature type="transmembrane region" description="Helical" evidence="1">
    <location>
        <begin position="48"/>
        <end position="66"/>
    </location>
</feature>
<dbReference type="Proteomes" id="UP000237271">
    <property type="component" value="Unassembled WGS sequence"/>
</dbReference>
<sequence length="119" mass="14196">MWMDNHPVHMISTGGSRSLGPVYIHDQLRMQRYSIQLAYKPKKYYRSLFFGLVDMAMVNAFIVHRYHMKTTGQKPPAHCKFMETLHEQLLAVDEAKFREIEVSIWCFYLYFSIFSLLHM</sequence>
<evidence type="ECO:0000256" key="1">
    <source>
        <dbReference type="SAM" id="Phobius"/>
    </source>
</evidence>
<name>A0A2P4YCA7_9STRA</name>
<keyword evidence="1" id="KW-0472">Membrane</keyword>
<protein>
    <recommendedName>
        <fullName evidence="4">PiggyBac transposable element-derived protein domain-containing protein</fullName>
    </recommendedName>
</protein>
<comment type="caution">
    <text evidence="2">The sequence shown here is derived from an EMBL/GenBank/DDBJ whole genome shotgun (WGS) entry which is preliminary data.</text>
</comment>
<evidence type="ECO:0000313" key="3">
    <source>
        <dbReference type="Proteomes" id="UP000237271"/>
    </source>
</evidence>
<evidence type="ECO:0000313" key="2">
    <source>
        <dbReference type="EMBL" id="POM75457.1"/>
    </source>
</evidence>
<dbReference type="OrthoDB" id="105078at2759"/>